<organism evidence="8 9">
    <name type="scientific">Marivirga sericea</name>
    <dbReference type="NCBI Taxonomy" id="1028"/>
    <lineage>
        <taxon>Bacteria</taxon>
        <taxon>Pseudomonadati</taxon>
        <taxon>Bacteroidota</taxon>
        <taxon>Cytophagia</taxon>
        <taxon>Cytophagales</taxon>
        <taxon>Marivirgaceae</taxon>
        <taxon>Marivirga</taxon>
    </lineage>
</organism>
<evidence type="ECO:0000259" key="7">
    <source>
        <dbReference type="Pfam" id="PF14824"/>
    </source>
</evidence>
<evidence type="ECO:0000256" key="3">
    <source>
        <dbReference type="ARBA" id="ARBA00023002"/>
    </source>
</evidence>
<keyword evidence="4" id="KW-0520">NAD</keyword>
<accession>A0A1X7LGH2</accession>
<dbReference type="Pfam" id="PF14824">
    <property type="entry name" value="Sirohm_synth_M"/>
    <property type="match status" value="1"/>
</dbReference>
<keyword evidence="9" id="KW-1185">Reference proteome</keyword>
<dbReference type="STRING" id="1028.SAMN05661096_04009"/>
<keyword evidence="3" id="KW-0560">Oxidoreductase</keyword>
<reference evidence="9" key="1">
    <citation type="submission" date="2017-04" db="EMBL/GenBank/DDBJ databases">
        <authorList>
            <person name="Varghese N."/>
            <person name="Submissions S."/>
        </authorList>
    </citation>
    <scope>NUCLEOTIDE SEQUENCE [LARGE SCALE GENOMIC DNA]</scope>
    <source>
        <strain evidence="9">DSM 4125</strain>
    </source>
</reference>
<evidence type="ECO:0000313" key="9">
    <source>
        <dbReference type="Proteomes" id="UP000193804"/>
    </source>
</evidence>
<dbReference type="RefSeq" id="WP_085519125.1">
    <property type="nucleotide sequence ID" value="NZ_FXAW01000012.1"/>
</dbReference>
<dbReference type="Gene3D" id="3.30.160.110">
    <property type="entry name" value="Siroheme synthase, domain 2"/>
    <property type="match status" value="1"/>
</dbReference>
<dbReference type="EMBL" id="FXAW01000012">
    <property type="protein sequence ID" value="SMG52790.1"/>
    <property type="molecule type" value="Genomic_DNA"/>
</dbReference>
<comment type="catalytic activity">
    <reaction evidence="6">
        <text>precorrin-2 + NAD(+) = sirohydrochlorin + NADH + 2 H(+)</text>
        <dbReference type="Rhea" id="RHEA:15613"/>
        <dbReference type="ChEBI" id="CHEBI:15378"/>
        <dbReference type="ChEBI" id="CHEBI:57540"/>
        <dbReference type="ChEBI" id="CHEBI:57945"/>
        <dbReference type="ChEBI" id="CHEBI:58351"/>
        <dbReference type="ChEBI" id="CHEBI:58827"/>
        <dbReference type="EC" id="1.3.1.76"/>
    </reaction>
</comment>
<dbReference type="SUPFAM" id="SSF75615">
    <property type="entry name" value="Siroheme synthase middle domains-like"/>
    <property type="match status" value="1"/>
</dbReference>
<dbReference type="GO" id="GO:0019354">
    <property type="term" value="P:siroheme biosynthetic process"/>
    <property type="evidence" value="ECO:0007669"/>
    <property type="project" value="UniProtKB-UniPathway"/>
</dbReference>
<dbReference type="Pfam" id="PF13241">
    <property type="entry name" value="NAD_binding_7"/>
    <property type="match status" value="1"/>
</dbReference>
<evidence type="ECO:0000313" key="8">
    <source>
        <dbReference type="EMBL" id="SMG52790.1"/>
    </source>
</evidence>
<dbReference type="OrthoDB" id="45564at2"/>
<comment type="pathway">
    <text evidence="1">Porphyrin-containing compound metabolism; siroheme biosynthesis; sirohydrochlorin from precorrin-2: step 1/1.</text>
</comment>
<dbReference type="GO" id="GO:0043115">
    <property type="term" value="F:precorrin-2 dehydrogenase activity"/>
    <property type="evidence" value="ECO:0007669"/>
    <property type="project" value="UniProtKB-EC"/>
</dbReference>
<evidence type="ECO:0000256" key="2">
    <source>
        <dbReference type="ARBA" id="ARBA00012400"/>
    </source>
</evidence>
<dbReference type="Proteomes" id="UP000193804">
    <property type="component" value="Unassembled WGS sequence"/>
</dbReference>
<feature type="domain" description="Siroheme synthase central" evidence="7">
    <location>
        <begin position="130"/>
        <end position="154"/>
    </location>
</feature>
<dbReference type="PANTHER" id="PTHR35330">
    <property type="entry name" value="SIROHEME BIOSYNTHESIS PROTEIN MET8"/>
    <property type="match status" value="1"/>
</dbReference>
<dbReference type="InterPro" id="IPR006367">
    <property type="entry name" value="Sirohaem_synthase_N"/>
</dbReference>
<dbReference type="AlphaFoldDB" id="A0A1X7LGH2"/>
<dbReference type="InterPro" id="IPR028281">
    <property type="entry name" value="Sirohaem_synthase_central"/>
</dbReference>
<sequence>MSHRSEENHLFPVFLKLDKIQTLLVGGGYVGWEKLGALLKNDPEARVKIVAPEIRQEIREIAAVHPAIELVEKSYEKSDLAAINLVIGATNFYEVNQQIYRNAKTKGILVNVADTPELCDFYLGSTVKKGNLKIGISTNGKSPTFAKRLRAILEEVLPDNTDDILRNLATIRKGLKGDFEKKMEVLNEITASFVHHKKEN</sequence>
<dbReference type="InterPro" id="IPR036291">
    <property type="entry name" value="NAD(P)-bd_dom_sf"/>
</dbReference>
<dbReference type="NCBIfam" id="TIGR01470">
    <property type="entry name" value="cysG_Nterm"/>
    <property type="match status" value="1"/>
</dbReference>
<evidence type="ECO:0000256" key="4">
    <source>
        <dbReference type="ARBA" id="ARBA00023027"/>
    </source>
</evidence>
<dbReference type="UniPathway" id="UPA00262">
    <property type="reaction ID" value="UER00222"/>
</dbReference>
<protein>
    <recommendedName>
        <fullName evidence="2">precorrin-2 dehydrogenase</fullName>
        <ecNumber evidence="2">1.3.1.76</ecNumber>
    </recommendedName>
</protein>
<dbReference type="EC" id="1.3.1.76" evidence="2"/>
<dbReference type="GO" id="GO:0004325">
    <property type="term" value="F:ferrochelatase activity"/>
    <property type="evidence" value="ECO:0007669"/>
    <property type="project" value="InterPro"/>
</dbReference>
<name>A0A1X7LGH2_9BACT</name>
<evidence type="ECO:0000256" key="6">
    <source>
        <dbReference type="ARBA" id="ARBA00047561"/>
    </source>
</evidence>
<dbReference type="PANTHER" id="PTHR35330:SF1">
    <property type="entry name" value="SIROHEME BIOSYNTHESIS PROTEIN MET8"/>
    <property type="match status" value="1"/>
</dbReference>
<evidence type="ECO:0000256" key="1">
    <source>
        <dbReference type="ARBA" id="ARBA00005010"/>
    </source>
</evidence>
<keyword evidence="5" id="KW-0627">Porphyrin biosynthesis</keyword>
<dbReference type="Gene3D" id="3.40.50.720">
    <property type="entry name" value="NAD(P)-binding Rossmann-like Domain"/>
    <property type="match status" value="1"/>
</dbReference>
<gene>
    <name evidence="8" type="ORF">SAMN05661096_04009</name>
</gene>
<proteinExistence type="predicted"/>
<dbReference type="InterPro" id="IPR028161">
    <property type="entry name" value="Met8-like"/>
</dbReference>
<evidence type="ECO:0000256" key="5">
    <source>
        <dbReference type="ARBA" id="ARBA00023244"/>
    </source>
</evidence>
<dbReference type="SUPFAM" id="SSF51735">
    <property type="entry name" value="NAD(P)-binding Rossmann-fold domains"/>
    <property type="match status" value="1"/>
</dbReference>